<gene>
    <name evidence="1" type="ORF">GCM10009092_39190</name>
</gene>
<name>A0ABN0XRI1_9ALTE</name>
<dbReference type="Proteomes" id="UP001501757">
    <property type="component" value="Unassembled WGS sequence"/>
</dbReference>
<dbReference type="EMBL" id="BAAAEI010000024">
    <property type="protein sequence ID" value="GAA0371023.1"/>
    <property type="molecule type" value="Genomic_DNA"/>
</dbReference>
<keyword evidence="2" id="KW-1185">Reference proteome</keyword>
<reference evidence="1 2" key="1">
    <citation type="journal article" date="2019" name="Int. J. Syst. Evol. Microbiol.">
        <title>The Global Catalogue of Microorganisms (GCM) 10K type strain sequencing project: providing services to taxonomists for standard genome sequencing and annotation.</title>
        <authorList>
            <consortium name="The Broad Institute Genomics Platform"/>
            <consortium name="The Broad Institute Genome Sequencing Center for Infectious Disease"/>
            <person name="Wu L."/>
            <person name="Ma J."/>
        </authorList>
    </citation>
    <scope>NUCLEOTIDE SEQUENCE [LARGE SCALE GENOMIC DNA]</scope>
    <source>
        <strain evidence="1 2">JCM 13378</strain>
    </source>
</reference>
<evidence type="ECO:0000313" key="1">
    <source>
        <dbReference type="EMBL" id="GAA0371023.1"/>
    </source>
</evidence>
<protein>
    <submittedName>
        <fullName evidence="1">Uncharacterized protein</fullName>
    </submittedName>
</protein>
<organism evidence="1 2">
    <name type="scientific">Bowmanella denitrificans</name>
    <dbReference type="NCBI Taxonomy" id="366582"/>
    <lineage>
        <taxon>Bacteria</taxon>
        <taxon>Pseudomonadati</taxon>
        <taxon>Pseudomonadota</taxon>
        <taxon>Gammaproteobacteria</taxon>
        <taxon>Alteromonadales</taxon>
        <taxon>Alteromonadaceae</taxon>
        <taxon>Bowmanella</taxon>
    </lineage>
</organism>
<dbReference type="RefSeq" id="WP_343847180.1">
    <property type="nucleotide sequence ID" value="NZ_BAAAEI010000024.1"/>
</dbReference>
<accession>A0ABN0XRI1</accession>
<sequence>MPTKEIKEFHVIDTIEKPDEMPRVLLENEKLKKQFYVQGKVLEAQYKIGENFLVLVTEGNPFEEALYIYYFSDSLNLMDSLELSVMYSEGMLRNLSLTDSGDIVFSFFDNDEQWILKVYSHPKYTLFNNKYPVKRKMSLFHKSWLDLKKL</sequence>
<evidence type="ECO:0000313" key="2">
    <source>
        <dbReference type="Proteomes" id="UP001501757"/>
    </source>
</evidence>
<comment type="caution">
    <text evidence="1">The sequence shown here is derived from an EMBL/GenBank/DDBJ whole genome shotgun (WGS) entry which is preliminary data.</text>
</comment>
<proteinExistence type="predicted"/>